<feature type="transmembrane region" description="Helical" evidence="3">
    <location>
        <begin position="161"/>
        <end position="187"/>
    </location>
</feature>
<gene>
    <name evidence="4" type="ORF">WMO66_01390</name>
</gene>
<keyword evidence="2 3" id="KW-0472">Membrane</keyword>
<dbReference type="InterPro" id="IPR003784">
    <property type="entry name" value="BioY"/>
</dbReference>
<dbReference type="Gene3D" id="1.10.1760.20">
    <property type="match status" value="1"/>
</dbReference>
<keyword evidence="5" id="KW-1185">Reference proteome</keyword>
<dbReference type="PANTHER" id="PTHR34295:SF1">
    <property type="entry name" value="BIOTIN TRANSPORTER BIOY"/>
    <property type="match status" value="1"/>
</dbReference>
<sequence>MNNTHSSRARSTVLPLVLTALFAALTAIGAFLRIPAGEISFTLQVFFTSMAGILLGPWWGAASQVVYVLLGLIGLPIFTEGGGLMYLAKPSCGFLLGLPLMAMVIGLLTRDLKASTLRGHAVRGMLRIALACVAGLAVLYLIGLPYMYFVLAGKWSIQKTIVSGCLIFLPFDALKIVVTTLLCVRLLPVLRRD</sequence>
<keyword evidence="2" id="KW-1003">Cell membrane</keyword>
<comment type="similarity">
    <text evidence="1 2">Belongs to the BioY family.</text>
</comment>
<reference evidence="4 5" key="1">
    <citation type="submission" date="2024-03" db="EMBL/GenBank/DDBJ databases">
        <title>Human intestinal bacterial collection.</title>
        <authorList>
            <person name="Pauvert C."/>
            <person name="Hitch T.C.A."/>
            <person name="Clavel T."/>
        </authorList>
    </citation>
    <scope>NUCLEOTIDE SEQUENCE [LARGE SCALE GENOMIC DNA]</scope>
    <source>
        <strain evidence="4 5">CLA-AA-H192</strain>
    </source>
</reference>
<proteinExistence type="inferred from homology"/>
<dbReference type="PIRSF" id="PIRSF016661">
    <property type="entry name" value="BioY"/>
    <property type="match status" value="1"/>
</dbReference>
<evidence type="ECO:0000313" key="5">
    <source>
        <dbReference type="Proteomes" id="UP001491552"/>
    </source>
</evidence>
<dbReference type="Proteomes" id="UP001491552">
    <property type="component" value="Unassembled WGS sequence"/>
</dbReference>
<dbReference type="PANTHER" id="PTHR34295">
    <property type="entry name" value="BIOTIN TRANSPORTER BIOY"/>
    <property type="match status" value="1"/>
</dbReference>
<dbReference type="EMBL" id="JBBMFF010000083">
    <property type="protein sequence ID" value="MEQ2509912.1"/>
    <property type="molecule type" value="Genomic_DNA"/>
</dbReference>
<organism evidence="4 5">
    <name type="scientific">Faecousia intestinalis</name>
    <dbReference type="NCBI Taxonomy" id="3133167"/>
    <lineage>
        <taxon>Bacteria</taxon>
        <taxon>Bacillati</taxon>
        <taxon>Bacillota</taxon>
        <taxon>Clostridia</taxon>
        <taxon>Eubacteriales</taxon>
        <taxon>Oscillospiraceae</taxon>
        <taxon>Faecousia</taxon>
    </lineage>
</organism>
<accession>A0ABV1G3H7</accession>
<protein>
    <recommendedName>
        <fullName evidence="2">Biotin transporter</fullName>
    </recommendedName>
</protein>
<name>A0ABV1G3H7_9FIRM</name>
<evidence type="ECO:0000313" key="4">
    <source>
        <dbReference type="EMBL" id="MEQ2509912.1"/>
    </source>
</evidence>
<feature type="transmembrane region" description="Helical" evidence="3">
    <location>
        <begin position="94"/>
        <end position="112"/>
    </location>
</feature>
<keyword evidence="3" id="KW-0812">Transmembrane</keyword>
<comment type="caution">
    <text evidence="4">The sequence shown here is derived from an EMBL/GenBank/DDBJ whole genome shotgun (WGS) entry which is preliminary data.</text>
</comment>
<keyword evidence="3" id="KW-1133">Transmembrane helix</keyword>
<evidence type="ECO:0000256" key="3">
    <source>
        <dbReference type="SAM" id="Phobius"/>
    </source>
</evidence>
<keyword evidence="2" id="KW-0813">Transport</keyword>
<comment type="subcellular location">
    <subcellularLocation>
        <location evidence="2">Cell membrane</location>
        <topology evidence="2">Multi-pass membrane protein</topology>
    </subcellularLocation>
</comment>
<dbReference type="Pfam" id="PF02632">
    <property type="entry name" value="BioY"/>
    <property type="match status" value="1"/>
</dbReference>
<feature type="transmembrane region" description="Helical" evidence="3">
    <location>
        <begin position="39"/>
        <end position="59"/>
    </location>
</feature>
<evidence type="ECO:0000256" key="1">
    <source>
        <dbReference type="ARBA" id="ARBA00010692"/>
    </source>
</evidence>
<feature type="transmembrane region" description="Helical" evidence="3">
    <location>
        <begin position="12"/>
        <end position="33"/>
    </location>
</feature>
<evidence type="ECO:0000256" key="2">
    <source>
        <dbReference type="PIRNR" id="PIRNR016661"/>
    </source>
</evidence>
<feature type="transmembrane region" description="Helical" evidence="3">
    <location>
        <begin position="66"/>
        <end position="88"/>
    </location>
</feature>
<dbReference type="RefSeq" id="WP_349134621.1">
    <property type="nucleotide sequence ID" value="NZ_JBBMFF010000083.1"/>
</dbReference>
<feature type="transmembrane region" description="Helical" evidence="3">
    <location>
        <begin position="124"/>
        <end position="149"/>
    </location>
</feature>